<organism evidence="1 2">
    <name type="scientific">Mesorhizobium australicum</name>
    <dbReference type="NCBI Taxonomy" id="536018"/>
    <lineage>
        <taxon>Bacteria</taxon>
        <taxon>Pseudomonadati</taxon>
        <taxon>Pseudomonadota</taxon>
        <taxon>Alphaproteobacteria</taxon>
        <taxon>Hyphomicrobiales</taxon>
        <taxon>Phyllobacteriaceae</taxon>
        <taxon>Mesorhizobium</taxon>
    </lineage>
</organism>
<reference evidence="1 2" key="1">
    <citation type="journal article" date="2024" name="Proc. Natl. Acad. Sci. U.S.A.">
        <title>The evolutionary genomics of adaptation to stress in wild rhizobium bacteria.</title>
        <authorList>
            <person name="Kehlet-Delgado H."/>
            <person name="Montoya A.P."/>
            <person name="Jensen K.T."/>
            <person name="Wendlandt C.E."/>
            <person name="Dexheimer C."/>
            <person name="Roberts M."/>
            <person name="Torres Martinez L."/>
            <person name="Friesen M.L."/>
            <person name="Griffitts J.S."/>
            <person name="Porter S.S."/>
        </authorList>
    </citation>
    <scope>NUCLEOTIDE SEQUENCE [LARGE SCALE GENOMIC DNA]</scope>
    <source>
        <strain evidence="1 2">M0468</strain>
    </source>
</reference>
<comment type="caution">
    <text evidence="1">The sequence shown here is derived from an EMBL/GenBank/DDBJ whole genome shotgun (WGS) entry which is preliminary data.</text>
</comment>
<proteinExistence type="predicted"/>
<gene>
    <name evidence="1" type="ORF">NKI81_15210</name>
</gene>
<accession>A0ACC6SZV0</accession>
<evidence type="ECO:0000313" key="2">
    <source>
        <dbReference type="Proteomes" id="UP001480082"/>
    </source>
</evidence>
<evidence type="ECO:0000313" key="1">
    <source>
        <dbReference type="EMBL" id="MER9285298.1"/>
    </source>
</evidence>
<name>A0ACC6SZV0_9HYPH</name>
<dbReference type="EMBL" id="JAMYRI010000008">
    <property type="protein sequence ID" value="MER9285298.1"/>
    <property type="molecule type" value="Genomic_DNA"/>
</dbReference>
<dbReference type="Proteomes" id="UP001480082">
    <property type="component" value="Unassembled WGS sequence"/>
</dbReference>
<protein>
    <submittedName>
        <fullName evidence="1">HPr family phosphocarrier protein</fullName>
    </submittedName>
</protein>
<keyword evidence="2" id="KW-1185">Reference proteome</keyword>
<sequence>MSAMAEATVLITHDVGLHARPSVKFTKLAKSFAAEVEIALAANGPWFDAKSIVKVMAAKAPKGTVLHIRANGDGAGDAIRALVELVQRNFDEDAGHVRSA</sequence>